<dbReference type="HAMAP" id="MF_00048">
    <property type="entry name" value="UPF0102"/>
    <property type="match status" value="1"/>
</dbReference>
<proteinExistence type="inferred from homology"/>
<dbReference type="InterPro" id="IPR011335">
    <property type="entry name" value="Restrct_endonuc-II-like"/>
</dbReference>
<dbReference type="InterPro" id="IPR011856">
    <property type="entry name" value="tRNA_endonuc-like_dom_sf"/>
</dbReference>
<organism evidence="1">
    <name type="scientific">bioreactor metagenome</name>
    <dbReference type="NCBI Taxonomy" id="1076179"/>
    <lineage>
        <taxon>unclassified sequences</taxon>
        <taxon>metagenomes</taxon>
        <taxon>ecological metagenomes</taxon>
    </lineage>
</organism>
<accession>A0A645CFY2</accession>
<dbReference type="InterPro" id="IPR003509">
    <property type="entry name" value="UPF0102_YraN-like"/>
</dbReference>
<name>A0A645CFY2_9ZZZZ</name>
<dbReference type="PANTHER" id="PTHR34039">
    <property type="entry name" value="UPF0102 PROTEIN YRAN"/>
    <property type="match status" value="1"/>
</dbReference>
<dbReference type="Pfam" id="PF02021">
    <property type="entry name" value="UPF0102"/>
    <property type="match status" value="1"/>
</dbReference>
<dbReference type="Gene3D" id="3.40.1350.10">
    <property type="match status" value="1"/>
</dbReference>
<gene>
    <name evidence="1" type="ORF">SDC9_122851</name>
</gene>
<reference evidence="1" key="1">
    <citation type="submission" date="2019-08" db="EMBL/GenBank/DDBJ databases">
        <authorList>
            <person name="Kucharzyk K."/>
            <person name="Murdoch R.W."/>
            <person name="Higgins S."/>
            <person name="Loffler F."/>
        </authorList>
    </citation>
    <scope>NUCLEOTIDE SEQUENCE</scope>
</reference>
<dbReference type="SUPFAM" id="SSF52980">
    <property type="entry name" value="Restriction endonuclease-like"/>
    <property type="match status" value="1"/>
</dbReference>
<comment type="caution">
    <text evidence="1">The sequence shown here is derived from an EMBL/GenBank/DDBJ whole genome shotgun (WGS) entry which is preliminary data.</text>
</comment>
<dbReference type="EMBL" id="VSSQ01026908">
    <property type="protein sequence ID" value="MPM75857.1"/>
    <property type="molecule type" value="Genomic_DNA"/>
</dbReference>
<dbReference type="AlphaFoldDB" id="A0A645CFY2"/>
<evidence type="ECO:0000313" key="1">
    <source>
        <dbReference type="EMBL" id="MPM75857.1"/>
    </source>
</evidence>
<dbReference type="GO" id="GO:0003676">
    <property type="term" value="F:nucleic acid binding"/>
    <property type="evidence" value="ECO:0007669"/>
    <property type="project" value="InterPro"/>
</dbReference>
<protein>
    <submittedName>
        <fullName evidence="1">Uncharacterized protein</fullName>
    </submittedName>
</protein>
<sequence length="127" mass="14710">MNEKGEKGRIAEDIALGFLIDEGLVLLDRNWRWGHRELDLLMYSRKGLGGEPLLHVVEVRSLSEPSTKMPFETVDRKKQLSVIRAAQGYVMMHRINFETRFDVVSVSFKKDGGHELEYFPDAFTPEW</sequence>
<dbReference type="PANTHER" id="PTHR34039:SF1">
    <property type="entry name" value="UPF0102 PROTEIN YRAN"/>
    <property type="match status" value="1"/>
</dbReference>